<dbReference type="InterPro" id="IPR050245">
    <property type="entry name" value="PrsA_foldase"/>
</dbReference>
<evidence type="ECO:0000256" key="6">
    <source>
        <dbReference type="PROSITE-ProRule" id="PRU00278"/>
    </source>
</evidence>
<evidence type="ECO:0000313" key="10">
    <source>
        <dbReference type="EMBL" id="KWT86075.1"/>
    </source>
</evidence>
<dbReference type="PANTHER" id="PTHR47245">
    <property type="entry name" value="PEPTIDYLPROLYL ISOMERASE"/>
    <property type="match status" value="1"/>
</dbReference>
<dbReference type="SUPFAM" id="SSF54534">
    <property type="entry name" value="FKBP-like"/>
    <property type="match status" value="2"/>
</dbReference>
<comment type="caution">
    <text evidence="10">The sequence shown here is derived from an EMBL/GenBank/DDBJ whole genome shotgun (WGS) entry which is preliminary data.</text>
</comment>
<dbReference type="Pfam" id="PF00639">
    <property type="entry name" value="Rotamase"/>
    <property type="match status" value="1"/>
</dbReference>
<gene>
    <name evidence="10" type="ORF">ASN18_1562</name>
</gene>
<dbReference type="InterPro" id="IPR023058">
    <property type="entry name" value="PPIase_PpiC_CS"/>
</dbReference>
<evidence type="ECO:0000256" key="3">
    <source>
        <dbReference type="ARBA" id="ARBA00022729"/>
    </source>
</evidence>
<dbReference type="InterPro" id="IPR027304">
    <property type="entry name" value="Trigger_fact/SurA_dom_sf"/>
</dbReference>
<dbReference type="InterPro" id="IPR000297">
    <property type="entry name" value="PPIase_PpiC"/>
</dbReference>
<evidence type="ECO:0000256" key="2">
    <source>
        <dbReference type="ARBA" id="ARBA00013194"/>
    </source>
</evidence>
<dbReference type="Gene3D" id="3.10.50.40">
    <property type="match status" value="2"/>
</dbReference>
<evidence type="ECO:0000256" key="4">
    <source>
        <dbReference type="ARBA" id="ARBA00023110"/>
    </source>
</evidence>
<dbReference type="GO" id="GO:0003755">
    <property type="term" value="F:peptidyl-prolyl cis-trans isomerase activity"/>
    <property type="evidence" value="ECO:0007669"/>
    <property type="project" value="UniProtKB-EC"/>
</dbReference>
<name>A0ABR5SJZ2_9BACT</name>
<accession>A0ABR5SJZ2</accession>
<dbReference type="PANTHER" id="PTHR47245:SF1">
    <property type="entry name" value="FOLDASE PROTEIN PRSA"/>
    <property type="match status" value="1"/>
</dbReference>
<feature type="chain" id="PRO_5046382618" description="peptidylprolyl isomerase" evidence="8">
    <location>
        <begin position="23"/>
        <end position="600"/>
    </location>
</feature>
<protein>
    <recommendedName>
        <fullName evidence="2">peptidylprolyl isomerase</fullName>
        <ecNumber evidence="2">5.2.1.8</ecNumber>
    </recommendedName>
</protein>
<dbReference type="PROSITE" id="PS50198">
    <property type="entry name" value="PPIC_PPIASE_2"/>
    <property type="match status" value="2"/>
</dbReference>
<dbReference type="Proteomes" id="UP000060487">
    <property type="component" value="Unassembled WGS sequence"/>
</dbReference>
<evidence type="ECO:0000256" key="1">
    <source>
        <dbReference type="ARBA" id="ARBA00000971"/>
    </source>
</evidence>
<keyword evidence="3 8" id="KW-0732">Signal</keyword>
<evidence type="ECO:0000313" key="11">
    <source>
        <dbReference type="Proteomes" id="UP000060487"/>
    </source>
</evidence>
<keyword evidence="5 6" id="KW-0413">Isomerase</keyword>
<organism evidence="10 11">
    <name type="scientific">Candidatus Magnetominusculus xianensis</name>
    <dbReference type="NCBI Taxonomy" id="1748249"/>
    <lineage>
        <taxon>Bacteria</taxon>
        <taxon>Pseudomonadati</taxon>
        <taxon>Nitrospirota</taxon>
        <taxon>Nitrospiria</taxon>
        <taxon>Nitrospirales</taxon>
        <taxon>Nitrospiraceae</taxon>
        <taxon>Candidatus Magnetominusculus</taxon>
    </lineage>
</organism>
<evidence type="ECO:0000259" key="9">
    <source>
        <dbReference type="PROSITE" id="PS50198"/>
    </source>
</evidence>
<sequence length="600" mass="65911">MERLGMKKLLLMILALTLLVSCDDKQGKSGGMKTEGATVVKINDVAVTTGQLQDDLLKLPANYKSAFSGKEGLMNFVDEIKRREVLYLEAKKQGMDKDPAFVKKLDEFTRLNLVNALITKNINMADIKVTPEEAKDYFDKNPKEFIMPDQIKASHILLKTEDEAKKVLEKVKKGGDFAAIAKEFSVDKVSGEKGGDLGFFAKGQLEPTFDAAVFKLKKGETGPVVKTPFGYHVIKVIDMKPSAKMEFEPSKGMIIQYLTSEKQKKAFDGYIAQIEKGYNVQIDQKALESFISKHAEGDSKKGGQAPAAAADTTPIVKIGDVSITAASIEAELSKLPAEVKQYFKGKEGMTKLIEEMKKTELLNLEAKKAGIDKTPEYVQKIEEFKKVTLINALVQKAFKPEMAQVSPDEIKAYFDNNSKDFTMPEQIKASHLLVKTEEEAKDAAAKIKGGTDFATVAKSVSIDKMTADKGGDLGFFSKGQMEPSFDAAVFKLKKGEVSAPVKTTFGYHIIKVTDIKPAKKVDFDSAKSVISQLLSEQKKNKAFDDFYIGIEKGYNVMVDKKALDEFIIKNSSVKPEQGAPGANVLQGGVPQGHPPVDKPK</sequence>
<evidence type="ECO:0000256" key="7">
    <source>
        <dbReference type="SAM" id="MobiDB-lite"/>
    </source>
</evidence>
<comment type="catalytic activity">
    <reaction evidence="1">
        <text>[protein]-peptidylproline (omega=180) = [protein]-peptidylproline (omega=0)</text>
        <dbReference type="Rhea" id="RHEA:16237"/>
        <dbReference type="Rhea" id="RHEA-COMP:10747"/>
        <dbReference type="Rhea" id="RHEA-COMP:10748"/>
        <dbReference type="ChEBI" id="CHEBI:83833"/>
        <dbReference type="ChEBI" id="CHEBI:83834"/>
        <dbReference type="EC" id="5.2.1.8"/>
    </reaction>
</comment>
<dbReference type="Pfam" id="PF13616">
    <property type="entry name" value="Rotamase_3"/>
    <property type="match status" value="1"/>
</dbReference>
<keyword evidence="4 6" id="KW-0697">Rotamase</keyword>
<feature type="domain" description="PpiC" evidence="9">
    <location>
        <begin position="148"/>
        <end position="238"/>
    </location>
</feature>
<evidence type="ECO:0000256" key="8">
    <source>
        <dbReference type="SAM" id="SignalP"/>
    </source>
</evidence>
<dbReference type="EC" id="5.2.1.8" evidence="2"/>
<dbReference type="PROSITE" id="PS51257">
    <property type="entry name" value="PROKAR_LIPOPROTEIN"/>
    <property type="match status" value="1"/>
</dbReference>
<feature type="region of interest" description="Disordered" evidence="7">
    <location>
        <begin position="573"/>
        <end position="600"/>
    </location>
</feature>
<keyword evidence="11" id="KW-1185">Reference proteome</keyword>
<feature type="domain" description="PpiC" evidence="9">
    <location>
        <begin position="424"/>
        <end position="514"/>
    </location>
</feature>
<dbReference type="InterPro" id="IPR046357">
    <property type="entry name" value="PPIase_dom_sf"/>
</dbReference>
<dbReference type="EMBL" id="LNQR01000057">
    <property type="protein sequence ID" value="KWT86075.1"/>
    <property type="molecule type" value="Genomic_DNA"/>
</dbReference>
<dbReference type="SUPFAM" id="SSF109998">
    <property type="entry name" value="Triger factor/SurA peptide-binding domain-like"/>
    <property type="match status" value="1"/>
</dbReference>
<feature type="signal peptide" evidence="8">
    <location>
        <begin position="1"/>
        <end position="22"/>
    </location>
</feature>
<reference evidence="10 11" key="1">
    <citation type="submission" date="2015-11" db="EMBL/GenBank/DDBJ databases">
        <authorList>
            <person name="Lin W."/>
        </authorList>
    </citation>
    <scope>NUCLEOTIDE SEQUENCE [LARGE SCALE GENOMIC DNA]</scope>
    <source>
        <strain evidence="10 11">HCH-1</strain>
    </source>
</reference>
<proteinExistence type="predicted"/>
<evidence type="ECO:0000256" key="5">
    <source>
        <dbReference type="ARBA" id="ARBA00023235"/>
    </source>
</evidence>
<dbReference type="PROSITE" id="PS01096">
    <property type="entry name" value="PPIC_PPIASE_1"/>
    <property type="match status" value="1"/>
</dbReference>